<feature type="binding site" evidence="6">
    <location>
        <position position="585"/>
    </location>
    <ligand>
        <name>[4Fe-4S] cluster</name>
        <dbReference type="ChEBI" id="CHEBI:49883"/>
        <label>1</label>
    </ligand>
</feature>
<dbReference type="InterPro" id="IPR002880">
    <property type="entry name" value="Pyrv_Fd/Flavodoxin_OxRdtase_N"/>
</dbReference>
<sequence>MHREFLMGNEAMAVGALVAGVNVVAGYPGTPSTEVLETVAKRRGEGVYVEWSVNEKAALEVAAGAAYAGARTLVTMKQVGLNVASDPLMSLSYIGVKGGMVVLVADDPGPISSQTEQDTRTFAAYAKLPVLDPSTPSEAYAMMGEAFELSEELGCPVIVRPTTRVDHGYEDVEVADPEDWRVNEPEGFVRDPSRWVIFPALSVRAHAAIEKRDAVLAKRLSGYARNAVTQTAGPDARPRLGIATHGISATYVAENLSEKDDVRVLRIATPYPFPEDLAAEFLDGLDEVLCVEELDPVIERALIATCARRGLNVRIRGKLTGEIQPSGENTVESVGAALDRFLGRGGACELAPGGSSPRAVSQAEGRECLSTEKNPPAPPTLPIRPPVLCAGCPHRASFYAVKCAMKGRKTLFCGDIGCYTLGNAKPLDMVDTCLCMGAGINIAQGVTHVEPDTAAFAFVGDSTFFASGITGVVNAFYNQANMTLVVLDNSTTAMTGHQPHPGTGRTMMGQVVEKVSIERVLRAIGLTVVETVDPLDHELAVETVRRVADEPGVKAIIFRSPCVVLARPKARSTVDAEKCVGCQRCVRELGCPALVPDAATGKVRIDAAQCTGCTLCEQICPTRAISGGERP</sequence>
<evidence type="ECO:0000256" key="5">
    <source>
        <dbReference type="PIRNR" id="PIRNR006439"/>
    </source>
</evidence>
<feature type="binding site" evidence="6">
    <location>
        <position position="582"/>
    </location>
    <ligand>
        <name>[4Fe-4S] cluster</name>
        <dbReference type="ChEBI" id="CHEBI:49883"/>
        <label>1</label>
    </ligand>
</feature>
<feature type="binding site" evidence="6">
    <location>
        <position position="591"/>
    </location>
    <ligand>
        <name>[4Fe-4S] cluster</name>
        <dbReference type="ChEBI" id="CHEBI:49883"/>
        <label>2</label>
    </ligand>
</feature>
<evidence type="ECO:0000313" key="8">
    <source>
        <dbReference type="EMBL" id="HIY79227.1"/>
    </source>
</evidence>
<feature type="binding site" evidence="6">
    <location>
        <position position="616"/>
    </location>
    <ligand>
        <name>[4Fe-4S] cluster</name>
        <dbReference type="ChEBI" id="CHEBI:49883"/>
        <label>2</label>
    </ligand>
</feature>
<feature type="binding site" evidence="6">
    <location>
        <position position="613"/>
    </location>
    <ligand>
        <name>[4Fe-4S] cluster</name>
        <dbReference type="ChEBI" id="CHEBI:49883"/>
        <label>2</label>
    </ligand>
</feature>
<reference evidence="8" key="1">
    <citation type="journal article" date="2021" name="PeerJ">
        <title>Extensive microbial diversity within the chicken gut microbiome revealed by metagenomics and culture.</title>
        <authorList>
            <person name="Gilroy R."/>
            <person name="Ravi A."/>
            <person name="Getino M."/>
            <person name="Pursley I."/>
            <person name="Horton D.L."/>
            <person name="Alikhan N.F."/>
            <person name="Baker D."/>
            <person name="Gharbi K."/>
            <person name="Hall N."/>
            <person name="Watson M."/>
            <person name="Adriaenssens E.M."/>
            <person name="Foster-Nyarko E."/>
            <person name="Jarju S."/>
            <person name="Secka A."/>
            <person name="Antonio M."/>
            <person name="Oren A."/>
            <person name="Chaudhuri R.R."/>
            <person name="La Ragione R."/>
            <person name="Hildebrand F."/>
            <person name="Pallen M.J."/>
        </authorList>
    </citation>
    <scope>NUCLEOTIDE SEQUENCE</scope>
    <source>
        <strain evidence="8">ChiHjej10B9-743</strain>
    </source>
</reference>
<dbReference type="CDD" id="cd02008">
    <property type="entry name" value="TPP_IOR_alpha"/>
    <property type="match status" value="1"/>
</dbReference>
<keyword evidence="5" id="KW-0249">Electron transport</keyword>
<comment type="function">
    <text evidence="5">Catalyzes the ferredoxin-dependent oxidative decarboxylation of arylpyruvates.</text>
</comment>
<dbReference type="InterPro" id="IPR045025">
    <property type="entry name" value="HACL1-like"/>
</dbReference>
<dbReference type="InterPro" id="IPR029061">
    <property type="entry name" value="THDP-binding"/>
</dbReference>
<evidence type="ECO:0000313" key="9">
    <source>
        <dbReference type="Proteomes" id="UP000824133"/>
    </source>
</evidence>
<gene>
    <name evidence="8" type="primary">iorA</name>
    <name evidence="8" type="ORF">IAA42_02165</name>
</gene>
<dbReference type="Gene3D" id="3.40.50.970">
    <property type="match status" value="2"/>
</dbReference>
<feature type="binding site" evidence="6">
    <location>
        <position position="610"/>
    </location>
    <ligand>
        <name>[4Fe-4S] cluster</name>
        <dbReference type="ChEBI" id="CHEBI:49883"/>
        <label>2</label>
    </ligand>
</feature>
<comment type="catalytic activity">
    <reaction evidence="5">
        <text>indole-3-pyruvate + 2 oxidized [2Fe-2S]-[ferredoxin] + CoA = (indol-3-yl)acetyl-CoA + 2 reduced [2Fe-2S]-[ferredoxin] + CO2 + H(+)</text>
        <dbReference type="Rhea" id="RHEA:12645"/>
        <dbReference type="Rhea" id="RHEA-COMP:10000"/>
        <dbReference type="Rhea" id="RHEA-COMP:10001"/>
        <dbReference type="ChEBI" id="CHEBI:15378"/>
        <dbReference type="ChEBI" id="CHEBI:16526"/>
        <dbReference type="ChEBI" id="CHEBI:17640"/>
        <dbReference type="ChEBI" id="CHEBI:33737"/>
        <dbReference type="ChEBI" id="CHEBI:33738"/>
        <dbReference type="ChEBI" id="CHEBI:57271"/>
        <dbReference type="ChEBI" id="CHEBI:57287"/>
        <dbReference type="EC" id="1.2.7.8"/>
    </reaction>
</comment>
<keyword evidence="4 5" id="KW-0411">Iron-sulfur</keyword>
<dbReference type="FunFam" id="3.40.50.970:FF:000039">
    <property type="entry name" value="Indolepyruvate oxidoreductase subunit IorA"/>
    <property type="match status" value="1"/>
</dbReference>
<evidence type="ECO:0000259" key="7">
    <source>
        <dbReference type="PROSITE" id="PS51379"/>
    </source>
</evidence>
<accession>A0A9D1ZAU9</accession>
<keyword evidence="2 5" id="KW-0560">Oxidoreductase</keyword>
<dbReference type="GO" id="GO:0030976">
    <property type="term" value="F:thiamine pyrophosphate binding"/>
    <property type="evidence" value="ECO:0007669"/>
    <property type="project" value="InterPro"/>
</dbReference>
<dbReference type="Gene3D" id="3.30.70.20">
    <property type="match status" value="1"/>
</dbReference>
<dbReference type="PANTHER" id="PTHR43710">
    <property type="entry name" value="2-HYDROXYACYL-COA LYASE"/>
    <property type="match status" value="1"/>
</dbReference>
<feature type="binding site" evidence="6">
    <location>
        <position position="579"/>
    </location>
    <ligand>
        <name>[4Fe-4S] cluster</name>
        <dbReference type="ChEBI" id="CHEBI:49883"/>
        <label>1</label>
    </ligand>
</feature>
<dbReference type="EC" id="1.2.7.8" evidence="5"/>
<dbReference type="PROSITE" id="PS00198">
    <property type="entry name" value="4FE4S_FER_1"/>
    <property type="match status" value="1"/>
</dbReference>
<evidence type="ECO:0000256" key="1">
    <source>
        <dbReference type="ARBA" id="ARBA00022723"/>
    </source>
</evidence>
<dbReference type="InterPro" id="IPR011766">
    <property type="entry name" value="TPP_enzyme_TPP-bd"/>
</dbReference>
<proteinExistence type="predicted"/>
<dbReference type="Pfam" id="PF02775">
    <property type="entry name" value="TPP_enzyme_C"/>
    <property type="match status" value="1"/>
</dbReference>
<feature type="binding site" evidence="6">
    <location>
        <position position="620"/>
    </location>
    <ligand>
        <name>[4Fe-4S] cluster</name>
        <dbReference type="ChEBI" id="CHEBI:49883"/>
        <label>1</label>
    </ligand>
</feature>
<dbReference type="InterPro" id="IPR017721">
    <property type="entry name" value="IorA"/>
</dbReference>
<dbReference type="GO" id="GO:0000287">
    <property type="term" value="F:magnesium ion binding"/>
    <property type="evidence" value="ECO:0007669"/>
    <property type="project" value="UniProtKB-ARBA"/>
</dbReference>
<keyword evidence="5" id="KW-0813">Transport</keyword>
<dbReference type="Pfam" id="PF01855">
    <property type="entry name" value="POR_N"/>
    <property type="match status" value="1"/>
</dbReference>
<keyword evidence="3 5" id="KW-0408">Iron</keyword>
<protein>
    <recommendedName>
        <fullName evidence="5">Indolepyruvate oxidoreductase subunit IorA</fullName>
        <shortName evidence="5">IOR</shortName>
        <ecNumber evidence="5">1.2.7.8</ecNumber>
    </recommendedName>
    <alternativeName>
        <fullName evidence="5">Indolepyruvate ferredoxin oxidoreductase subunit alpha</fullName>
    </alternativeName>
</protein>
<dbReference type="NCBIfam" id="TIGR03336">
    <property type="entry name" value="IOR_alpha"/>
    <property type="match status" value="1"/>
</dbReference>
<comment type="caution">
    <text evidence="8">The sequence shown here is derived from an EMBL/GenBank/DDBJ whole genome shotgun (WGS) entry which is preliminary data.</text>
</comment>
<keyword evidence="5 6" id="KW-0004">4Fe-4S</keyword>
<dbReference type="SUPFAM" id="SSF52518">
    <property type="entry name" value="Thiamin diphosphate-binding fold (THDP-binding)"/>
    <property type="match status" value="2"/>
</dbReference>
<dbReference type="PIRSF" id="PIRSF006439">
    <property type="entry name" value="Indolepyruvate_ferr_oxidored"/>
    <property type="match status" value="1"/>
</dbReference>
<dbReference type="AlphaFoldDB" id="A0A9D1ZAU9"/>
<dbReference type="GO" id="GO:0051539">
    <property type="term" value="F:4 iron, 4 sulfur cluster binding"/>
    <property type="evidence" value="ECO:0007669"/>
    <property type="project" value="UniProtKB-UniRule"/>
</dbReference>
<name>A0A9D1ZAU9_9ACTN</name>
<evidence type="ECO:0000256" key="6">
    <source>
        <dbReference type="PIRSR" id="PIRSR006439-50"/>
    </source>
</evidence>
<feature type="domain" description="4Fe-4S ferredoxin-type" evidence="7">
    <location>
        <begin position="601"/>
        <end position="630"/>
    </location>
</feature>
<evidence type="ECO:0000256" key="4">
    <source>
        <dbReference type="ARBA" id="ARBA00023014"/>
    </source>
</evidence>
<dbReference type="Proteomes" id="UP000824133">
    <property type="component" value="Unassembled WGS sequence"/>
</dbReference>
<dbReference type="CDD" id="cd07034">
    <property type="entry name" value="TPP_PYR_PFOR_IOR-alpha_like"/>
    <property type="match status" value="1"/>
</dbReference>
<feature type="domain" description="4Fe-4S ferredoxin-type" evidence="7">
    <location>
        <begin position="570"/>
        <end position="599"/>
    </location>
</feature>
<dbReference type="InterPro" id="IPR017896">
    <property type="entry name" value="4Fe4S_Fe-S-bd"/>
</dbReference>
<dbReference type="PANTHER" id="PTHR43710:SF6">
    <property type="entry name" value="INDOLEPYRUVATE OXIDOREDUCTASE SUBUNIT IORA"/>
    <property type="match status" value="1"/>
</dbReference>
<reference evidence="8" key="2">
    <citation type="submission" date="2021-04" db="EMBL/GenBank/DDBJ databases">
        <authorList>
            <person name="Gilroy R."/>
        </authorList>
    </citation>
    <scope>NUCLEOTIDE SEQUENCE</scope>
    <source>
        <strain evidence="8">ChiHjej10B9-743</strain>
    </source>
</reference>
<evidence type="ECO:0000256" key="3">
    <source>
        <dbReference type="ARBA" id="ARBA00023004"/>
    </source>
</evidence>
<dbReference type="InterPro" id="IPR017900">
    <property type="entry name" value="4Fe4S_Fe_S_CS"/>
</dbReference>
<dbReference type="GO" id="GO:0043805">
    <property type="term" value="F:indolepyruvate ferredoxin oxidoreductase activity"/>
    <property type="evidence" value="ECO:0007669"/>
    <property type="project" value="UniProtKB-UniRule"/>
</dbReference>
<evidence type="ECO:0000256" key="2">
    <source>
        <dbReference type="ARBA" id="ARBA00023002"/>
    </source>
</evidence>
<dbReference type="PROSITE" id="PS51379">
    <property type="entry name" value="4FE4S_FER_2"/>
    <property type="match status" value="2"/>
</dbReference>
<dbReference type="Pfam" id="PF13237">
    <property type="entry name" value="Fer4_10"/>
    <property type="match status" value="1"/>
</dbReference>
<comment type="cofactor">
    <cofactor evidence="5 6">
        <name>[4Fe-4S] cluster</name>
        <dbReference type="ChEBI" id="CHEBI:49883"/>
    </cofactor>
    <text evidence="5 6">Binds 2 [4Fe-4S] clusters. In this family the first cluster has a non-standard and varying [4Fe-4S] binding motif CX(2)CX(2)CX(4-5)CP.</text>
</comment>
<organism evidence="8 9">
    <name type="scientific">Candidatus Olsenella excrementavium</name>
    <dbReference type="NCBI Taxonomy" id="2838709"/>
    <lineage>
        <taxon>Bacteria</taxon>
        <taxon>Bacillati</taxon>
        <taxon>Actinomycetota</taxon>
        <taxon>Coriobacteriia</taxon>
        <taxon>Coriobacteriales</taxon>
        <taxon>Atopobiaceae</taxon>
        <taxon>Olsenella</taxon>
    </lineage>
</organism>
<dbReference type="EMBL" id="DXCP01000015">
    <property type="protein sequence ID" value="HIY79227.1"/>
    <property type="molecule type" value="Genomic_DNA"/>
</dbReference>
<keyword evidence="1 5" id="KW-0479">Metal-binding</keyword>